<evidence type="ECO:0000313" key="1">
    <source>
        <dbReference type="EMBL" id="KKN43500.1"/>
    </source>
</evidence>
<gene>
    <name evidence="1" type="ORF">LCGC14_0702590</name>
</gene>
<dbReference type="EMBL" id="LAZR01001507">
    <property type="protein sequence ID" value="KKN43500.1"/>
    <property type="molecule type" value="Genomic_DNA"/>
</dbReference>
<dbReference type="SUPFAM" id="SSF52518">
    <property type="entry name" value="Thiamin diphosphate-binding fold (THDP-binding)"/>
    <property type="match status" value="1"/>
</dbReference>
<dbReference type="InterPro" id="IPR029061">
    <property type="entry name" value="THDP-binding"/>
</dbReference>
<proteinExistence type="predicted"/>
<comment type="caution">
    <text evidence="1">The sequence shown here is derived from an EMBL/GenBank/DDBJ whole genome shotgun (WGS) entry which is preliminary data.</text>
</comment>
<dbReference type="Gene3D" id="3.40.50.970">
    <property type="match status" value="1"/>
</dbReference>
<name>A0A0F9QHD6_9ZZZZ</name>
<dbReference type="AlphaFoldDB" id="A0A0F9QHD6"/>
<organism evidence="1">
    <name type="scientific">marine sediment metagenome</name>
    <dbReference type="NCBI Taxonomy" id="412755"/>
    <lineage>
        <taxon>unclassified sequences</taxon>
        <taxon>metagenomes</taxon>
        <taxon>ecological metagenomes</taxon>
    </lineage>
</organism>
<protein>
    <recommendedName>
        <fullName evidence="2">Dehydrogenase E1 component domain-containing protein</fullName>
    </recommendedName>
</protein>
<accession>A0A0F9QHD6</accession>
<sequence>MAEIEIWQLYRNMLRSHLFEKAVMDLWEEGKISGEMHLGIGEEAIVAGVVSQ</sequence>
<evidence type="ECO:0008006" key="2">
    <source>
        <dbReference type="Google" id="ProtNLM"/>
    </source>
</evidence>
<reference evidence="1" key="1">
    <citation type="journal article" date="2015" name="Nature">
        <title>Complex archaea that bridge the gap between prokaryotes and eukaryotes.</title>
        <authorList>
            <person name="Spang A."/>
            <person name="Saw J.H."/>
            <person name="Jorgensen S.L."/>
            <person name="Zaremba-Niedzwiedzka K."/>
            <person name="Martijn J."/>
            <person name="Lind A.E."/>
            <person name="van Eijk R."/>
            <person name="Schleper C."/>
            <person name="Guy L."/>
            <person name="Ettema T.J."/>
        </authorList>
    </citation>
    <scope>NUCLEOTIDE SEQUENCE</scope>
</reference>